<accession>A0A5C3QAG0</accession>
<feature type="transmembrane region" description="Helical" evidence="2">
    <location>
        <begin position="316"/>
        <end position="336"/>
    </location>
</feature>
<dbReference type="EMBL" id="ML178884">
    <property type="protein sequence ID" value="TFK95453.1"/>
    <property type="molecule type" value="Genomic_DNA"/>
</dbReference>
<sequence length="535" mass="57255">MSRRAPLWLIVDDTQICPEDLEDLLSRDPELVLASCFTYGNSSQWSFTRDPTFFVFAGGSSDHMSGGLARKHVKDSTGASSFGTNTLGHMPAGMIVDFELFFIGTAANISLFGRGLHDLGGENGASDAPYITADTESRVDTPRRSSTNSCYVQHNVNLKYTGRWEDVTLETGVQGKRTMTVGSVVQLQFNGSTAWVLGVTQPGDGELTVGYHLDGTQSITRIGNSSPGSFAPTLNLAYEAAFSNTKLHNLTVELLKVEGPFKGFVVTGIAYDFTRQVEEIGRVEDLPDIPLSGGDPTPPSDPASSPDLTQSSSSTGIAVGSLAAVLLVVAAIVLCLRLRNRRFRKSEPTVEDIQGGTDENNTLQPTSYEKSYHFDPFLPSLPRHDDATATSESSTPNLNDLQPVRSSYPTALHDYRSHASLPTDDSGPSSDNSQPQAPSPYNSHLAQHDRNNSPLVNLVVDLLNTHYESLTQPPAYPASSAAPSVDGDSSNDRAICAMRGVMASGSDMQSDALSGYLSSTVGTLEVCPDLGAVHN</sequence>
<keyword evidence="2" id="KW-1133">Transmembrane helix</keyword>
<reference evidence="3 4" key="1">
    <citation type="journal article" date="2019" name="Nat. Ecol. Evol.">
        <title>Megaphylogeny resolves global patterns of mushroom evolution.</title>
        <authorList>
            <person name="Varga T."/>
            <person name="Krizsan K."/>
            <person name="Foldi C."/>
            <person name="Dima B."/>
            <person name="Sanchez-Garcia M."/>
            <person name="Sanchez-Ramirez S."/>
            <person name="Szollosi G.J."/>
            <person name="Szarkandi J.G."/>
            <person name="Papp V."/>
            <person name="Albert L."/>
            <person name="Andreopoulos W."/>
            <person name="Angelini C."/>
            <person name="Antonin V."/>
            <person name="Barry K.W."/>
            <person name="Bougher N.L."/>
            <person name="Buchanan P."/>
            <person name="Buyck B."/>
            <person name="Bense V."/>
            <person name="Catcheside P."/>
            <person name="Chovatia M."/>
            <person name="Cooper J."/>
            <person name="Damon W."/>
            <person name="Desjardin D."/>
            <person name="Finy P."/>
            <person name="Geml J."/>
            <person name="Haridas S."/>
            <person name="Hughes K."/>
            <person name="Justo A."/>
            <person name="Karasinski D."/>
            <person name="Kautmanova I."/>
            <person name="Kiss B."/>
            <person name="Kocsube S."/>
            <person name="Kotiranta H."/>
            <person name="LaButti K.M."/>
            <person name="Lechner B.E."/>
            <person name="Liimatainen K."/>
            <person name="Lipzen A."/>
            <person name="Lukacs Z."/>
            <person name="Mihaltcheva S."/>
            <person name="Morgado L.N."/>
            <person name="Niskanen T."/>
            <person name="Noordeloos M.E."/>
            <person name="Ohm R.A."/>
            <person name="Ortiz-Santana B."/>
            <person name="Ovrebo C."/>
            <person name="Racz N."/>
            <person name="Riley R."/>
            <person name="Savchenko A."/>
            <person name="Shiryaev A."/>
            <person name="Soop K."/>
            <person name="Spirin V."/>
            <person name="Szebenyi C."/>
            <person name="Tomsovsky M."/>
            <person name="Tulloss R.E."/>
            <person name="Uehling J."/>
            <person name="Grigoriev I.V."/>
            <person name="Vagvolgyi C."/>
            <person name="Papp T."/>
            <person name="Martin F.M."/>
            <person name="Miettinen O."/>
            <person name="Hibbett D.S."/>
            <person name="Nagy L.G."/>
        </authorList>
    </citation>
    <scope>NUCLEOTIDE SEQUENCE [LARGE SCALE GENOMIC DNA]</scope>
    <source>
        <strain evidence="3 4">CBS 309.79</strain>
    </source>
</reference>
<proteinExistence type="predicted"/>
<evidence type="ECO:0000256" key="2">
    <source>
        <dbReference type="SAM" id="Phobius"/>
    </source>
</evidence>
<feature type="compositionally biased region" description="Polar residues" evidence="1">
    <location>
        <begin position="357"/>
        <end position="369"/>
    </location>
</feature>
<feature type="compositionally biased region" description="Polar residues" evidence="1">
    <location>
        <begin position="426"/>
        <end position="445"/>
    </location>
</feature>
<keyword evidence="2" id="KW-0472">Membrane</keyword>
<evidence type="ECO:0000313" key="4">
    <source>
        <dbReference type="Proteomes" id="UP000305067"/>
    </source>
</evidence>
<name>A0A5C3QAG0_9AGAR</name>
<feature type="region of interest" description="Disordered" evidence="1">
    <location>
        <begin position="346"/>
        <end position="405"/>
    </location>
</feature>
<keyword evidence="4" id="KW-1185">Reference proteome</keyword>
<organism evidence="3 4">
    <name type="scientific">Pterulicium gracile</name>
    <dbReference type="NCBI Taxonomy" id="1884261"/>
    <lineage>
        <taxon>Eukaryota</taxon>
        <taxon>Fungi</taxon>
        <taxon>Dikarya</taxon>
        <taxon>Basidiomycota</taxon>
        <taxon>Agaricomycotina</taxon>
        <taxon>Agaricomycetes</taxon>
        <taxon>Agaricomycetidae</taxon>
        <taxon>Agaricales</taxon>
        <taxon>Pleurotineae</taxon>
        <taxon>Pterulaceae</taxon>
        <taxon>Pterulicium</taxon>
    </lineage>
</organism>
<keyword evidence="2" id="KW-0812">Transmembrane</keyword>
<protein>
    <submittedName>
        <fullName evidence="3">Uncharacterized protein</fullName>
    </submittedName>
</protein>
<evidence type="ECO:0000313" key="3">
    <source>
        <dbReference type="EMBL" id="TFK95453.1"/>
    </source>
</evidence>
<feature type="region of interest" description="Disordered" evidence="1">
    <location>
        <begin position="284"/>
        <end position="312"/>
    </location>
</feature>
<evidence type="ECO:0000256" key="1">
    <source>
        <dbReference type="SAM" id="MobiDB-lite"/>
    </source>
</evidence>
<feature type="compositionally biased region" description="Low complexity" evidence="1">
    <location>
        <begin position="302"/>
        <end position="312"/>
    </location>
</feature>
<dbReference type="Proteomes" id="UP000305067">
    <property type="component" value="Unassembled WGS sequence"/>
</dbReference>
<feature type="region of interest" description="Disordered" evidence="1">
    <location>
        <begin position="417"/>
        <end position="449"/>
    </location>
</feature>
<gene>
    <name evidence="3" type="ORF">BDV98DRAFT_642811</name>
</gene>
<feature type="compositionally biased region" description="Polar residues" evidence="1">
    <location>
        <begin position="388"/>
        <end position="405"/>
    </location>
</feature>
<dbReference type="AlphaFoldDB" id="A0A5C3QAG0"/>